<feature type="compositionally biased region" description="Basic and acidic residues" evidence="1">
    <location>
        <begin position="569"/>
        <end position="579"/>
    </location>
</feature>
<comment type="caution">
    <text evidence="2">The sequence shown here is derived from an EMBL/GenBank/DDBJ whole genome shotgun (WGS) entry which is preliminary data.</text>
</comment>
<feature type="region of interest" description="Disordered" evidence="1">
    <location>
        <begin position="345"/>
        <end position="436"/>
    </location>
</feature>
<feature type="region of interest" description="Disordered" evidence="1">
    <location>
        <begin position="795"/>
        <end position="832"/>
    </location>
</feature>
<evidence type="ECO:0000256" key="1">
    <source>
        <dbReference type="SAM" id="MobiDB-lite"/>
    </source>
</evidence>
<reference evidence="2 3" key="1">
    <citation type="submission" date="2024-06" db="EMBL/GenBank/DDBJ databases">
        <title>Complete genome of Phlyctema vagabunda strain 19-DSS-EL-015.</title>
        <authorList>
            <person name="Fiorenzani C."/>
        </authorList>
    </citation>
    <scope>NUCLEOTIDE SEQUENCE [LARGE SCALE GENOMIC DNA]</scope>
    <source>
        <strain evidence="2 3">19-DSS-EL-015</strain>
    </source>
</reference>
<feature type="compositionally biased region" description="Basic and acidic residues" evidence="1">
    <location>
        <begin position="218"/>
        <end position="228"/>
    </location>
</feature>
<feature type="compositionally biased region" description="Basic and acidic residues" evidence="1">
    <location>
        <begin position="108"/>
        <end position="117"/>
    </location>
</feature>
<feature type="compositionally biased region" description="Basic and acidic residues" evidence="1">
    <location>
        <begin position="816"/>
        <end position="826"/>
    </location>
</feature>
<feature type="compositionally biased region" description="Polar residues" evidence="1">
    <location>
        <begin position="704"/>
        <end position="714"/>
    </location>
</feature>
<feature type="compositionally biased region" description="Polar residues" evidence="1">
    <location>
        <begin position="682"/>
        <end position="693"/>
    </location>
</feature>
<sequence length="981" mass="107247">MASSSDHSRSGSMSSVSSAGKNSLRRMLDLEKTTKVERTEYAPHRVLPVPASAVPRPPRIQKGPIPAPIITPLQSQPMKRSATAPFVPTLSALSQEVDLPQTPPPDVQETRIADDPPRATTQLPFRMDMSGHGNEEGNDSDRSSICQSPGWDNAAKAKKKKQEAKEKKKQAKVQAEKDAKQAKRGQKRLSKPPPTNKIFDRMGAAAMERSASAPMLDKVTEDKSKETPSRPGSSRRGSLEAGIRSLKNLAGPWKHDSQSHAPENQPAPASGFVGGLKLKREQEVALQESFQTYTFPVPGQVHNFSHETPAHSRSVSEAQHPALRDPEDYLRSGLPKQSAHLRHVYDESARRASTATESGSYALSSSRDDKTEAWEDEGPIMERNIRRPHKSRGSVASTSSQSIRGSIPIGMAAPVVHTERASSPAGESQNPVRTHKTSLSVVYPFTRSVTDPVSSTSQNIASSEQYRGRVDNSTQSQQAQSRGRSVTAPLQQARRASDYTPQATVSRMADQPHHRSQSVQPLSPIAASNEEGRYSLGVNDNDDEGDKRHDSYHSFLAGHKVPQHTLPDVQKERKLDTKQQSDAPPFKSFRSVAKAAFSRSSSAQRMPHIGTLAEPQSKSSDRPSRGLTTKGSHQRNMSKPERILGDYVPPAPPISYSERSSRTSDHSSSHSSDDCSMLDEFSNITTPTASRPQSQKDDVVPEQEAQNDSRTTSFQLELKSHEAGKEDRSGTPNSIGLDAHFHVRPLLETSSTLEPPKSAPHKVADQSNAIEVSQKATIEIGLERHRSISRSYSTPDLQDLSFLPPLKHQPLARPSKGKEKETEVTKTPKPQLAPITIHKPEDRSLVQAPVSTKTAPPVKAGSSEYLQNARLNVLRSGPPQIAKVGRTPNLHAPTVPGQAPVPGVEPIAKMFVVCCSCHYFHDMPSKIYECMANPDNIVEDKDLGVSGHITTMVRCPWCSHGMSTQCCGGYAAVVYMQEKLH</sequence>
<organism evidence="2 3">
    <name type="scientific">Phlyctema vagabunda</name>
    <dbReference type="NCBI Taxonomy" id="108571"/>
    <lineage>
        <taxon>Eukaryota</taxon>
        <taxon>Fungi</taxon>
        <taxon>Dikarya</taxon>
        <taxon>Ascomycota</taxon>
        <taxon>Pezizomycotina</taxon>
        <taxon>Leotiomycetes</taxon>
        <taxon>Helotiales</taxon>
        <taxon>Dermateaceae</taxon>
        <taxon>Phlyctema</taxon>
    </lineage>
</organism>
<feature type="compositionally biased region" description="Basic and acidic residues" evidence="1">
    <location>
        <begin position="659"/>
        <end position="673"/>
    </location>
</feature>
<feature type="compositionally biased region" description="Polar residues" evidence="1">
    <location>
        <begin position="425"/>
        <end position="436"/>
    </location>
</feature>
<accession>A0ABR4PEV6</accession>
<protein>
    <submittedName>
        <fullName evidence="2">Uncharacterized protein</fullName>
    </submittedName>
</protein>
<dbReference type="Proteomes" id="UP001629113">
    <property type="component" value="Unassembled WGS sequence"/>
</dbReference>
<gene>
    <name evidence="2" type="ORF">PVAG01_06017</name>
</gene>
<feature type="region of interest" description="Disordered" evidence="1">
    <location>
        <begin position="449"/>
        <end position="714"/>
    </location>
</feature>
<evidence type="ECO:0000313" key="3">
    <source>
        <dbReference type="Proteomes" id="UP001629113"/>
    </source>
</evidence>
<dbReference type="EMBL" id="JBFCZG010000005">
    <property type="protein sequence ID" value="KAL3421861.1"/>
    <property type="molecule type" value="Genomic_DNA"/>
</dbReference>
<feature type="region of interest" description="Disordered" evidence="1">
    <location>
        <begin position="1"/>
        <end position="27"/>
    </location>
</feature>
<feature type="compositionally biased region" description="Polar residues" evidence="1">
    <location>
        <begin position="449"/>
        <end position="490"/>
    </location>
</feature>
<feature type="compositionally biased region" description="Polar residues" evidence="1">
    <location>
        <begin position="626"/>
        <end position="637"/>
    </location>
</feature>
<feature type="region of interest" description="Disordered" evidence="1">
    <location>
        <begin position="750"/>
        <end position="770"/>
    </location>
</feature>
<keyword evidence="3" id="KW-1185">Reference proteome</keyword>
<feature type="compositionally biased region" description="Basic and acidic residues" evidence="1">
    <location>
        <begin position="133"/>
        <end position="142"/>
    </location>
</feature>
<feature type="compositionally biased region" description="Basic residues" evidence="1">
    <location>
        <begin position="156"/>
        <end position="171"/>
    </location>
</feature>
<feature type="compositionally biased region" description="Low complexity" evidence="1">
    <location>
        <begin position="1"/>
        <end position="18"/>
    </location>
</feature>
<evidence type="ECO:0000313" key="2">
    <source>
        <dbReference type="EMBL" id="KAL3421861.1"/>
    </source>
</evidence>
<feature type="region of interest" description="Disordered" evidence="1">
    <location>
        <begin position="301"/>
        <end position="321"/>
    </location>
</feature>
<feature type="region of interest" description="Disordered" evidence="1">
    <location>
        <begin position="48"/>
        <end position="274"/>
    </location>
</feature>
<feature type="compositionally biased region" description="Polar residues" evidence="1">
    <location>
        <begin position="351"/>
        <end position="365"/>
    </location>
</feature>
<feature type="compositionally biased region" description="Polar residues" evidence="1">
    <location>
        <begin position="394"/>
        <end position="404"/>
    </location>
</feature>
<proteinExistence type="predicted"/>
<name>A0ABR4PEV6_9HELO</name>